<evidence type="ECO:0000313" key="12">
    <source>
        <dbReference type="Proteomes" id="UP000468581"/>
    </source>
</evidence>
<evidence type="ECO:0000256" key="5">
    <source>
        <dbReference type="ARBA" id="ARBA00022694"/>
    </source>
</evidence>
<comment type="similarity">
    <text evidence="2">Belongs to the TsaE family.</text>
</comment>
<dbReference type="AlphaFoldDB" id="A0A6P0ULB6"/>
<dbReference type="SUPFAM" id="SSF52540">
    <property type="entry name" value="P-loop containing nucleoside triphosphate hydrolases"/>
    <property type="match status" value="1"/>
</dbReference>
<dbReference type="Gene3D" id="3.40.50.300">
    <property type="entry name" value="P-loop containing nucleotide triphosphate hydrolases"/>
    <property type="match status" value="1"/>
</dbReference>
<dbReference type="GO" id="GO:0002949">
    <property type="term" value="P:tRNA threonylcarbamoyladenosine modification"/>
    <property type="evidence" value="ECO:0007669"/>
    <property type="project" value="InterPro"/>
</dbReference>
<dbReference type="RefSeq" id="WP_163606904.1">
    <property type="nucleotide sequence ID" value="NZ_JAABOO010000002.1"/>
</dbReference>
<name>A0A6P0ULB6_9FLAO</name>
<evidence type="ECO:0000256" key="2">
    <source>
        <dbReference type="ARBA" id="ARBA00007599"/>
    </source>
</evidence>
<comment type="subcellular location">
    <subcellularLocation>
        <location evidence="1">Cytoplasm</location>
    </subcellularLocation>
</comment>
<evidence type="ECO:0000256" key="7">
    <source>
        <dbReference type="ARBA" id="ARBA00022741"/>
    </source>
</evidence>
<organism evidence="11 12">
    <name type="scientific">Leptobacterium flavescens</name>
    <dbReference type="NCBI Taxonomy" id="472055"/>
    <lineage>
        <taxon>Bacteria</taxon>
        <taxon>Pseudomonadati</taxon>
        <taxon>Bacteroidota</taxon>
        <taxon>Flavobacteriia</taxon>
        <taxon>Flavobacteriales</taxon>
        <taxon>Flavobacteriaceae</taxon>
        <taxon>Leptobacterium</taxon>
    </lineage>
</organism>
<sequence length="133" mass="15528">MTIHYSLEEIDQVAQKILENASSNIFLFYGEMGTGKTTLIKALARQLGVEHETSSPTFSLVNEYEGREKNIYHFDLYRIKDAYEALDMGLEDYLIKDDYIFIEWPEKVIDFLPKNCLELKLGTTNVQQRFITF</sequence>
<dbReference type="InterPro" id="IPR003442">
    <property type="entry name" value="T6A_TsaE"/>
</dbReference>
<proteinExistence type="inferred from homology"/>
<evidence type="ECO:0000256" key="9">
    <source>
        <dbReference type="ARBA" id="ARBA00022842"/>
    </source>
</evidence>
<dbReference type="InterPro" id="IPR027417">
    <property type="entry name" value="P-loop_NTPase"/>
</dbReference>
<evidence type="ECO:0000256" key="8">
    <source>
        <dbReference type="ARBA" id="ARBA00022840"/>
    </source>
</evidence>
<evidence type="ECO:0000256" key="6">
    <source>
        <dbReference type="ARBA" id="ARBA00022723"/>
    </source>
</evidence>
<evidence type="ECO:0000256" key="4">
    <source>
        <dbReference type="ARBA" id="ARBA00022490"/>
    </source>
</evidence>
<dbReference type="NCBIfam" id="TIGR00150">
    <property type="entry name" value="T6A_YjeE"/>
    <property type="match status" value="1"/>
</dbReference>
<dbReference type="GO" id="GO:0016740">
    <property type="term" value="F:transferase activity"/>
    <property type="evidence" value="ECO:0007669"/>
    <property type="project" value="UniProtKB-KW"/>
</dbReference>
<comment type="caution">
    <text evidence="11">The sequence shown here is derived from an EMBL/GenBank/DDBJ whole genome shotgun (WGS) entry which is preliminary data.</text>
</comment>
<accession>A0A6P0ULB6</accession>
<dbReference type="Pfam" id="PF02367">
    <property type="entry name" value="TsaE"/>
    <property type="match status" value="1"/>
</dbReference>
<evidence type="ECO:0000256" key="10">
    <source>
        <dbReference type="ARBA" id="ARBA00032441"/>
    </source>
</evidence>
<keyword evidence="8" id="KW-0067">ATP-binding</keyword>
<dbReference type="GO" id="GO:0046872">
    <property type="term" value="F:metal ion binding"/>
    <property type="evidence" value="ECO:0007669"/>
    <property type="project" value="UniProtKB-KW"/>
</dbReference>
<protein>
    <recommendedName>
        <fullName evidence="3">tRNA threonylcarbamoyladenosine biosynthesis protein TsaE</fullName>
    </recommendedName>
    <alternativeName>
        <fullName evidence="10">t(6)A37 threonylcarbamoyladenosine biosynthesis protein TsaE</fullName>
    </alternativeName>
</protein>
<dbReference type="GO" id="GO:0005524">
    <property type="term" value="F:ATP binding"/>
    <property type="evidence" value="ECO:0007669"/>
    <property type="project" value="UniProtKB-KW"/>
</dbReference>
<dbReference type="EMBL" id="JAABOO010000002">
    <property type="protein sequence ID" value="NER13767.1"/>
    <property type="molecule type" value="Genomic_DNA"/>
</dbReference>
<evidence type="ECO:0000313" key="11">
    <source>
        <dbReference type="EMBL" id="NER13767.1"/>
    </source>
</evidence>
<dbReference type="Proteomes" id="UP000468581">
    <property type="component" value="Unassembled WGS sequence"/>
</dbReference>
<keyword evidence="7" id="KW-0547">Nucleotide-binding</keyword>
<keyword evidence="12" id="KW-1185">Reference proteome</keyword>
<dbReference type="PANTHER" id="PTHR33540:SF2">
    <property type="entry name" value="TRNA THREONYLCARBAMOYLADENOSINE BIOSYNTHESIS PROTEIN TSAE"/>
    <property type="match status" value="1"/>
</dbReference>
<evidence type="ECO:0000256" key="1">
    <source>
        <dbReference type="ARBA" id="ARBA00004496"/>
    </source>
</evidence>
<gene>
    <name evidence="11" type="primary">tsaE</name>
    <name evidence="11" type="ORF">GWK08_09975</name>
</gene>
<dbReference type="GO" id="GO:0005737">
    <property type="term" value="C:cytoplasm"/>
    <property type="evidence" value="ECO:0007669"/>
    <property type="project" value="UniProtKB-SubCell"/>
</dbReference>
<keyword evidence="5" id="KW-0819">tRNA processing</keyword>
<keyword evidence="6" id="KW-0479">Metal-binding</keyword>
<evidence type="ECO:0000256" key="3">
    <source>
        <dbReference type="ARBA" id="ARBA00019010"/>
    </source>
</evidence>
<keyword evidence="4" id="KW-0963">Cytoplasm</keyword>
<keyword evidence="11" id="KW-0808">Transferase</keyword>
<keyword evidence="9" id="KW-0460">Magnesium</keyword>
<dbReference type="PANTHER" id="PTHR33540">
    <property type="entry name" value="TRNA THREONYLCARBAMOYLADENOSINE BIOSYNTHESIS PROTEIN TSAE"/>
    <property type="match status" value="1"/>
</dbReference>
<reference evidence="11 12" key="1">
    <citation type="submission" date="2020-01" db="EMBL/GenBank/DDBJ databases">
        <title>Leptobacterium flavescens.</title>
        <authorList>
            <person name="Wang G."/>
        </authorList>
    </citation>
    <scope>NUCLEOTIDE SEQUENCE [LARGE SCALE GENOMIC DNA]</scope>
    <source>
        <strain evidence="11 12">KCTC 22160</strain>
    </source>
</reference>